<evidence type="ECO:0000313" key="3">
    <source>
        <dbReference type="Proteomes" id="UP000595095"/>
    </source>
</evidence>
<dbReference type="AlphaFoldDB" id="A0A7S9HEB0"/>
<dbReference type="KEGG" id="smaa:IT774_08045"/>
<protein>
    <submittedName>
        <fullName evidence="2">C39 family peptidase</fullName>
    </submittedName>
</protein>
<sequence length="224" mass="25369">MKIVGVGVALFLVTFCSVAGMVNIGGNLNVQVESMVEKRFDRIYRQQYDFSCGSAALASLLSFHYNDIVTEFAVFKDMFNKGNKDKIRQQGFSMLDMKHYLSRRGYQSNGFKITLEQLAQSQRPGITIINNNGYMHFVIVKAQRANEVLVGDPAVGLKIIPREEFESMWAGRIFFMVQNRVDIAGYHYSFDKQYQSPAQANLGLPVDIQRLDVLSVIPAGNWDF</sequence>
<gene>
    <name evidence="2" type="ORF">IT774_08045</name>
</gene>
<dbReference type="EMBL" id="CP064795">
    <property type="protein sequence ID" value="QPG07040.1"/>
    <property type="molecule type" value="Genomic_DNA"/>
</dbReference>
<dbReference type="CDD" id="cd02423">
    <property type="entry name" value="Peptidase_C39G"/>
    <property type="match status" value="1"/>
</dbReference>
<dbReference type="Proteomes" id="UP000595095">
    <property type="component" value="Chromosome"/>
</dbReference>
<reference evidence="2 3" key="1">
    <citation type="submission" date="2020-11" db="EMBL/GenBank/DDBJ databases">
        <title>Complete genome sequence for Salinimonas sp. strain G2-b.</title>
        <authorList>
            <person name="Park S.-J."/>
        </authorList>
    </citation>
    <scope>NUCLEOTIDE SEQUENCE [LARGE SCALE GENOMIC DNA]</scope>
    <source>
        <strain evidence="2 3">G2-b</strain>
    </source>
</reference>
<feature type="domain" description="Peptidase C39" evidence="1">
    <location>
        <begin position="46"/>
        <end position="176"/>
    </location>
</feature>
<dbReference type="Pfam" id="PF03412">
    <property type="entry name" value="Peptidase_C39"/>
    <property type="match status" value="1"/>
</dbReference>
<evidence type="ECO:0000259" key="1">
    <source>
        <dbReference type="PROSITE" id="PS50990"/>
    </source>
</evidence>
<dbReference type="RefSeq" id="WP_195812111.1">
    <property type="nucleotide sequence ID" value="NZ_CP064795.1"/>
</dbReference>
<dbReference type="PROSITE" id="PS50990">
    <property type="entry name" value="PEPTIDASE_C39"/>
    <property type="match status" value="1"/>
</dbReference>
<accession>A0A7S9HEB0</accession>
<proteinExistence type="predicted"/>
<dbReference type="InterPro" id="IPR005074">
    <property type="entry name" value="Peptidase_C39"/>
</dbReference>
<dbReference type="GO" id="GO:0005524">
    <property type="term" value="F:ATP binding"/>
    <property type="evidence" value="ECO:0007669"/>
    <property type="project" value="InterPro"/>
</dbReference>
<dbReference type="Gene3D" id="3.90.70.10">
    <property type="entry name" value="Cysteine proteinases"/>
    <property type="match status" value="1"/>
</dbReference>
<organism evidence="2 3">
    <name type="scientific">Salinimonas marina</name>
    <dbReference type="NCBI Taxonomy" id="2785918"/>
    <lineage>
        <taxon>Bacteria</taxon>
        <taxon>Pseudomonadati</taxon>
        <taxon>Pseudomonadota</taxon>
        <taxon>Gammaproteobacteria</taxon>
        <taxon>Alteromonadales</taxon>
        <taxon>Alteromonadaceae</taxon>
        <taxon>Alteromonas/Salinimonas group</taxon>
        <taxon>Salinimonas</taxon>
    </lineage>
</organism>
<name>A0A7S9HEB0_9ALTE</name>
<dbReference type="GO" id="GO:0016020">
    <property type="term" value="C:membrane"/>
    <property type="evidence" value="ECO:0007669"/>
    <property type="project" value="InterPro"/>
</dbReference>
<dbReference type="GO" id="GO:0006508">
    <property type="term" value="P:proteolysis"/>
    <property type="evidence" value="ECO:0007669"/>
    <property type="project" value="InterPro"/>
</dbReference>
<dbReference type="GO" id="GO:0008233">
    <property type="term" value="F:peptidase activity"/>
    <property type="evidence" value="ECO:0007669"/>
    <property type="project" value="InterPro"/>
</dbReference>
<evidence type="ECO:0000313" key="2">
    <source>
        <dbReference type="EMBL" id="QPG07040.1"/>
    </source>
</evidence>
<keyword evidence="3" id="KW-1185">Reference proteome</keyword>